<evidence type="ECO:0000313" key="1">
    <source>
        <dbReference type="EMBL" id="MBD7914530.1"/>
    </source>
</evidence>
<dbReference type="RefSeq" id="WP_191749225.1">
    <property type="nucleotide sequence ID" value="NZ_JACSQZ010000012.1"/>
</dbReference>
<gene>
    <name evidence="1" type="ORF">H9660_05175</name>
</gene>
<keyword evidence="2" id="KW-1185">Reference proteome</keyword>
<sequence length="67" mass="7899">MINEDLLRKYIFHVQVLNEHTEAVAETYLEGGYGDTEEVEADMKYSLKKINKIREIEEEILKVLNKN</sequence>
<dbReference type="Proteomes" id="UP000640335">
    <property type="component" value="Unassembled WGS sequence"/>
</dbReference>
<reference evidence="1 2" key="1">
    <citation type="submission" date="2020-08" db="EMBL/GenBank/DDBJ databases">
        <title>A Genomic Blueprint of the Chicken Gut Microbiome.</title>
        <authorList>
            <person name="Gilroy R."/>
            <person name="Ravi A."/>
            <person name="Getino M."/>
            <person name="Pursley I."/>
            <person name="Horton D.L."/>
            <person name="Alikhan N.-F."/>
            <person name="Baker D."/>
            <person name="Gharbi K."/>
            <person name="Hall N."/>
            <person name="Watson M."/>
            <person name="Adriaenssens E.M."/>
            <person name="Foster-Nyarko E."/>
            <person name="Jarju S."/>
            <person name="Secka A."/>
            <person name="Antonio M."/>
            <person name="Oren A."/>
            <person name="Chaudhuri R."/>
            <person name="La Ragione R.M."/>
            <person name="Hildebrand F."/>
            <person name="Pallen M.J."/>
        </authorList>
    </citation>
    <scope>NUCLEOTIDE SEQUENCE [LARGE SCALE GENOMIC DNA]</scope>
    <source>
        <strain evidence="1 2">Sa3CUN1</strain>
    </source>
</reference>
<name>A0ABR8Q284_9CLOT</name>
<comment type="caution">
    <text evidence="1">The sequence shown here is derived from an EMBL/GenBank/DDBJ whole genome shotgun (WGS) entry which is preliminary data.</text>
</comment>
<protein>
    <recommendedName>
        <fullName evidence="3">Phage protein</fullName>
    </recommendedName>
</protein>
<accession>A0ABR8Q284</accession>
<evidence type="ECO:0000313" key="2">
    <source>
        <dbReference type="Proteomes" id="UP000640335"/>
    </source>
</evidence>
<organism evidence="1 2">
    <name type="scientific">Clostridium gallinarum</name>
    <dbReference type="NCBI Taxonomy" id="2762246"/>
    <lineage>
        <taxon>Bacteria</taxon>
        <taxon>Bacillati</taxon>
        <taxon>Bacillota</taxon>
        <taxon>Clostridia</taxon>
        <taxon>Eubacteriales</taxon>
        <taxon>Clostridiaceae</taxon>
        <taxon>Clostridium</taxon>
    </lineage>
</organism>
<dbReference type="EMBL" id="JACSQZ010000012">
    <property type="protein sequence ID" value="MBD7914530.1"/>
    <property type="molecule type" value="Genomic_DNA"/>
</dbReference>
<proteinExistence type="predicted"/>
<evidence type="ECO:0008006" key="3">
    <source>
        <dbReference type="Google" id="ProtNLM"/>
    </source>
</evidence>